<protein>
    <submittedName>
        <fullName evidence="2">Uncharacterized protein</fullName>
    </submittedName>
</protein>
<feature type="region of interest" description="Disordered" evidence="1">
    <location>
        <begin position="1"/>
        <end position="123"/>
    </location>
</feature>
<feature type="compositionally biased region" description="Basic and acidic residues" evidence="1">
    <location>
        <begin position="44"/>
        <end position="63"/>
    </location>
</feature>
<reference evidence="3" key="1">
    <citation type="journal article" date="2013" name="Nature">
        <title>Pan genome of the phytoplankton Emiliania underpins its global distribution.</title>
        <authorList>
            <person name="Read B.A."/>
            <person name="Kegel J."/>
            <person name="Klute M.J."/>
            <person name="Kuo A."/>
            <person name="Lefebvre S.C."/>
            <person name="Maumus F."/>
            <person name="Mayer C."/>
            <person name="Miller J."/>
            <person name="Monier A."/>
            <person name="Salamov A."/>
            <person name="Young J."/>
            <person name="Aguilar M."/>
            <person name="Claverie J.M."/>
            <person name="Frickenhaus S."/>
            <person name="Gonzalez K."/>
            <person name="Herman E.K."/>
            <person name="Lin Y.C."/>
            <person name="Napier J."/>
            <person name="Ogata H."/>
            <person name="Sarno A.F."/>
            <person name="Shmutz J."/>
            <person name="Schroeder D."/>
            <person name="de Vargas C."/>
            <person name="Verret F."/>
            <person name="von Dassow P."/>
            <person name="Valentin K."/>
            <person name="Van de Peer Y."/>
            <person name="Wheeler G."/>
            <person name="Dacks J.B."/>
            <person name="Delwiche C.F."/>
            <person name="Dyhrman S.T."/>
            <person name="Glockner G."/>
            <person name="John U."/>
            <person name="Richards T."/>
            <person name="Worden A.Z."/>
            <person name="Zhang X."/>
            <person name="Grigoriev I.V."/>
            <person name="Allen A.E."/>
            <person name="Bidle K."/>
            <person name="Borodovsky M."/>
            <person name="Bowler C."/>
            <person name="Brownlee C."/>
            <person name="Cock J.M."/>
            <person name="Elias M."/>
            <person name="Gladyshev V.N."/>
            <person name="Groth M."/>
            <person name="Guda C."/>
            <person name="Hadaegh A."/>
            <person name="Iglesias-Rodriguez M.D."/>
            <person name="Jenkins J."/>
            <person name="Jones B.M."/>
            <person name="Lawson T."/>
            <person name="Leese F."/>
            <person name="Lindquist E."/>
            <person name="Lobanov A."/>
            <person name="Lomsadze A."/>
            <person name="Malik S.B."/>
            <person name="Marsh M.E."/>
            <person name="Mackinder L."/>
            <person name="Mock T."/>
            <person name="Mueller-Roeber B."/>
            <person name="Pagarete A."/>
            <person name="Parker M."/>
            <person name="Probert I."/>
            <person name="Quesneville H."/>
            <person name="Raines C."/>
            <person name="Rensing S.A."/>
            <person name="Riano-Pachon D.M."/>
            <person name="Richier S."/>
            <person name="Rokitta S."/>
            <person name="Shiraiwa Y."/>
            <person name="Soanes D.M."/>
            <person name="van der Giezen M."/>
            <person name="Wahlund T.M."/>
            <person name="Williams B."/>
            <person name="Wilson W."/>
            <person name="Wolfe G."/>
            <person name="Wurch L.L."/>
        </authorList>
    </citation>
    <scope>NUCLEOTIDE SEQUENCE</scope>
</reference>
<dbReference type="PaxDb" id="2903-EOD09553"/>
<name>A0A0D3IE68_EMIH1</name>
<dbReference type="EnsemblProtists" id="EOD09553">
    <property type="protein sequence ID" value="EOD09553"/>
    <property type="gene ID" value="EMIHUDRAFT_448401"/>
</dbReference>
<reference evidence="2" key="2">
    <citation type="submission" date="2024-10" db="UniProtKB">
        <authorList>
            <consortium name="EnsemblProtists"/>
        </authorList>
    </citation>
    <scope>IDENTIFICATION</scope>
</reference>
<feature type="compositionally biased region" description="Basic residues" evidence="1">
    <location>
        <begin position="64"/>
        <end position="79"/>
    </location>
</feature>
<proteinExistence type="predicted"/>
<dbReference type="GeneID" id="17255718"/>
<dbReference type="AlphaFoldDB" id="A0A0D3IE68"/>
<feature type="region of interest" description="Disordered" evidence="1">
    <location>
        <begin position="137"/>
        <end position="186"/>
    </location>
</feature>
<evidence type="ECO:0000313" key="2">
    <source>
        <dbReference type="EnsemblProtists" id="EOD09553"/>
    </source>
</evidence>
<sequence length="186" mass="19738">DKRQGNGGLLHLQGGKADFPEGRSQGRRCLPRQAETQVVRQHAAGRDRGAKDAGGRAEKEKRGLLRRGRRSHDPRHPGGRGRGPATPTAALPSGRRRLLPRRRGGGARAREWQEGAAKGHDASALGCADRGCVAAAQGRHGGAGVPREHVDEPFGARGGFSAHQLGAPAERRPLDANAHAPHRSHL</sequence>
<evidence type="ECO:0000256" key="1">
    <source>
        <dbReference type="SAM" id="MobiDB-lite"/>
    </source>
</evidence>
<feature type="compositionally biased region" description="Basic and acidic residues" evidence="1">
    <location>
        <begin position="108"/>
        <end position="121"/>
    </location>
</feature>
<organism evidence="2 3">
    <name type="scientific">Emiliania huxleyi (strain CCMP1516)</name>
    <dbReference type="NCBI Taxonomy" id="280463"/>
    <lineage>
        <taxon>Eukaryota</taxon>
        <taxon>Haptista</taxon>
        <taxon>Haptophyta</taxon>
        <taxon>Prymnesiophyceae</taxon>
        <taxon>Isochrysidales</taxon>
        <taxon>Noelaerhabdaceae</taxon>
        <taxon>Emiliania</taxon>
    </lineage>
</organism>
<dbReference type="KEGG" id="ehx:EMIHUDRAFT_448401"/>
<accession>A0A0D3IE68</accession>
<dbReference type="RefSeq" id="XP_005761982.1">
    <property type="nucleotide sequence ID" value="XM_005761925.1"/>
</dbReference>
<dbReference type="HOGENOM" id="CLU_1458092_0_0_1"/>
<feature type="compositionally biased region" description="Basic residues" evidence="1">
    <location>
        <begin position="94"/>
        <end position="105"/>
    </location>
</feature>
<evidence type="ECO:0000313" key="3">
    <source>
        <dbReference type="Proteomes" id="UP000013827"/>
    </source>
</evidence>
<dbReference type="Proteomes" id="UP000013827">
    <property type="component" value="Unassembled WGS sequence"/>
</dbReference>
<keyword evidence="3" id="KW-1185">Reference proteome</keyword>